<dbReference type="EMBL" id="PDKW01000039">
    <property type="protein sequence ID" value="PGH58032.1"/>
    <property type="molecule type" value="Genomic_DNA"/>
</dbReference>
<evidence type="ECO:0000256" key="1">
    <source>
        <dbReference type="ARBA" id="ARBA00010062"/>
    </source>
</evidence>
<keyword evidence="3" id="KW-0029">Amino-acid transport</keyword>
<dbReference type="Proteomes" id="UP000225379">
    <property type="component" value="Unassembled WGS sequence"/>
</dbReference>
<evidence type="ECO:0000256" key="4">
    <source>
        <dbReference type="SAM" id="SignalP"/>
    </source>
</evidence>
<comment type="caution">
    <text evidence="6">The sequence shown here is derived from an EMBL/GenBank/DDBJ whole genome shotgun (WGS) entry which is preliminary data.</text>
</comment>
<evidence type="ECO:0000313" key="7">
    <source>
        <dbReference type="Proteomes" id="UP000225379"/>
    </source>
</evidence>
<dbReference type="AlphaFoldDB" id="A0A2B8BKV3"/>
<keyword evidence="2 4" id="KW-0732">Signal</keyword>
<feature type="signal peptide" evidence="4">
    <location>
        <begin position="1"/>
        <end position="27"/>
    </location>
</feature>
<evidence type="ECO:0000256" key="3">
    <source>
        <dbReference type="ARBA" id="ARBA00022970"/>
    </source>
</evidence>
<dbReference type="CDD" id="cd06327">
    <property type="entry name" value="PBP1_SBP-like"/>
    <property type="match status" value="1"/>
</dbReference>
<dbReference type="PANTHER" id="PTHR30483:SF6">
    <property type="entry name" value="PERIPLASMIC BINDING PROTEIN OF ABC TRANSPORTER FOR NATURAL AMINO ACIDS"/>
    <property type="match status" value="1"/>
</dbReference>
<accession>A0A2B8BKV3</accession>
<dbReference type="OrthoDB" id="5450279at2"/>
<keyword evidence="7" id="KW-1185">Reference proteome</keyword>
<dbReference type="InterPro" id="IPR051010">
    <property type="entry name" value="BCAA_transport"/>
</dbReference>
<dbReference type="Pfam" id="PF13458">
    <property type="entry name" value="Peripla_BP_6"/>
    <property type="match status" value="1"/>
</dbReference>
<evidence type="ECO:0000256" key="2">
    <source>
        <dbReference type="ARBA" id="ARBA00022729"/>
    </source>
</evidence>
<evidence type="ECO:0000313" key="6">
    <source>
        <dbReference type="EMBL" id="PGH58032.1"/>
    </source>
</evidence>
<reference evidence="7" key="1">
    <citation type="submission" date="2017-10" db="EMBL/GenBank/DDBJ databases">
        <authorList>
            <person name="Kravchenko I.K."/>
            <person name="Grouzdev D.S."/>
        </authorList>
    </citation>
    <scope>NUCLEOTIDE SEQUENCE [LARGE SCALE GENOMIC DNA]</scope>
    <source>
        <strain evidence="7">B2</strain>
    </source>
</reference>
<dbReference type="PANTHER" id="PTHR30483">
    <property type="entry name" value="LEUCINE-SPECIFIC-BINDING PROTEIN"/>
    <property type="match status" value="1"/>
</dbReference>
<keyword evidence="3" id="KW-0813">Transport</keyword>
<feature type="chain" id="PRO_5012157214" evidence="4">
    <location>
        <begin position="28"/>
        <end position="406"/>
    </location>
</feature>
<dbReference type="Gene3D" id="3.40.50.2300">
    <property type="match status" value="2"/>
</dbReference>
<dbReference type="GO" id="GO:0006865">
    <property type="term" value="P:amino acid transport"/>
    <property type="evidence" value="ECO:0007669"/>
    <property type="project" value="UniProtKB-KW"/>
</dbReference>
<gene>
    <name evidence="6" type="ORF">CRT60_08730</name>
</gene>
<comment type="similarity">
    <text evidence="1">Belongs to the leucine-binding protein family.</text>
</comment>
<proteinExistence type="inferred from homology"/>
<protein>
    <submittedName>
        <fullName evidence="6">ABC transporter permease</fullName>
    </submittedName>
</protein>
<feature type="domain" description="Leucine-binding protein" evidence="5">
    <location>
        <begin position="34"/>
        <end position="370"/>
    </location>
</feature>
<name>A0A2B8BKV3_9PROT</name>
<evidence type="ECO:0000259" key="5">
    <source>
        <dbReference type="Pfam" id="PF13458"/>
    </source>
</evidence>
<sequence>MRTLLLAGTAMLTLAGTAISIAAPASAQVSDNVIRIGVLNDRSGIYADLAGEGSAIAARMAAEEFGNKVAGAPVEIVVADHQNKADIAASKAREWVDTGGVDVIADVPNSAAALAVQGITKDKKRIFLMSGPGATALSGAQCSPYGFQWTYDNYAMAAGTGRALYEQGKKKWFFVTADYAFGQSLEEETTKMVKSLGGTISGSVRHPLGTSDFSSFLLQAQGSGADVIGLANAGGDTVNAVKQAAEFGITQSGQSLAGLLMFISDVNALGLQSAQGLMLTTGFYWDADDQTREWSKKFEAKAGKKPTMVQAGVYSAVKHYLKAVEAAKTDDADKVAAKMRELPVEDMFAKKGKIAANGRMFHDMYLAQVKTPAESKGAWDYYKIVKTIPADTAFMDPKQSGCTLVK</sequence>
<organism evidence="6 7">
    <name type="scientific">Azospirillum palustre</name>
    <dbReference type="NCBI Taxonomy" id="2044885"/>
    <lineage>
        <taxon>Bacteria</taxon>
        <taxon>Pseudomonadati</taxon>
        <taxon>Pseudomonadota</taxon>
        <taxon>Alphaproteobacteria</taxon>
        <taxon>Rhodospirillales</taxon>
        <taxon>Azospirillaceae</taxon>
        <taxon>Azospirillum</taxon>
    </lineage>
</organism>
<dbReference type="InterPro" id="IPR028082">
    <property type="entry name" value="Peripla_BP_I"/>
</dbReference>
<dbReference type="SUPFAM" id="SSF53822">
    <property type="entry name" value="Periplasmic binding protein-like I"/>
    <property type="match status" value="1"/>
</dbReference>
<dbReference type="InterPro" id="IPR028081">
    <property type="entry name" value="Leu-bd"/>
</dbReference>
<dbReference type="RefSeq" id="WP_098736017.1">
    <property type="nucleotide sequence ID" value="NZ_PDKW01000039.1"/>
</dbReference>